<keyword evidence="3" id="KW-0813">Transport</keyword>
<evidence type="ECO:0000313" key="14">
    <source>
        <dbReference type="Proteomes" id="UP000818624"/>
    </source>
</evidence>
<evidence type="ECO:0000256" key="10">
    <source>
        <dbReference type="SAM" id="MobiDB-lite"/>
    </source>
</evidence>
<evidence type="ECO:0000256" key="2">
    <source>
        <dbReference type="ARBA" id="ARBA00007296"/>
    </source>
</evidence>
<feature type="transmembrane region" description="Helical" evidence="11">
    <location>
        <begin position="499"/>
        <end position="521"/>
    </location>
</feature>
<feature type="region of interest" description="Disordered" evidence="10">
    <location>
        <begin position="1"/>
        <end position="23"/>
    </location>
</feature>
<keyword evidence="7 11" id="KW-0472">Membrane</keyword>
<evidence type="ECO:0000256" key="11">
    <source>
        <dbReference type="SAM" id="Phobius"/>
    </source>
</evidence>
<organism evidence="13 14">
    <name type="scientific">Malassezia furfur</name>
    <name type="common">Pityriasis versicolor infection agent</name>
    <name type="synonym">Pityrosporum furfur</name>
    <dbReference type="NCBI Taxonomy" id="55194"/>
    <lineage>
        <taxon>Eukaryota</taxon>
        <taxon>Fungi</taxon>
        <taxon>Dikarya</taxon>
        <taxon>Basidiomycota</taxon>
        <taxon>Ustilaginomycotina</taxon>
        <taxon>Malasseziomycetes</taxon>
        <taxon>Malasseziales</taxon>
        <taxon>Malasseziaceae</taxon>
        <taxon>Malassezia</taxon>
    </lineage>
</organism>
<protein>
    <submittedName>
        <fullName evidence="13">ATP synthase subunit C</fullName>
    </submittedName>
</protein>
<dbReference type="Pfam" id="PF00137">
    <property type="entry name" value="ATP-synt_C"/>
    <property type="match status" value="2"/>
</dbReference>
<evidence type="ECO:0000256" key="6">
    <source>
        <dbReference type="ARBA" id="ARBA00023065"/>
    </source>
</evidence>
<comment type="similarity">
    <text evidence="2">Belongs to the V-ATPase proteolipid subunit family.</text>
</comment>
<dbReference type="SUPFAM" id="SSF81333">
    <property type="entry name" value="F1F0 ATP synthase subunit C"/>
    <property type="match status" value="2"/>
</dbReference>
<dbReference type="InterPro" id="IPR035921">
    <property type="entry name" value="F/V-ATP_Csub_sf"/>
</dbReference>
<name>A0ABY8ENT4_MALFU</name>
<feature type="compositionally biased region" description="Low complexity" evidence="10">
    <location>
        <begin position="11"/>
        <end position="20"/>
    </location>
</feature>
<dbReference type="InterPro" id="IPR002379">
    <property type="entry name" value="ATPase_proteolipid_c-like_dom"/>
</dbReference>
<comment type="function">
    <text evidence="8">Proton-conducting pore forming subunit of the V0 complex of vacuolar(H+)-ATPase (V-ATPase), a multisubunit enzyme composed of a peripheral complex (V1) that hydrolyzes ATP and a membrane integral complex (V0) that translocates protons. V-ATPase is responsible for acidifying and maintaining the pH of intracellular compartments.</text>
</comment>
<comment type="subcellular location">
    <subcellularLocation>
        <location evidence="1">Membrane</location>
        <topology evidence="1">Multi-pass membrane protein</topology>
    </subcellularLocation>
</comment>
<feature type="transmembrane region" description="Helical" evidence="11">
    <location>
        <begin position="541"/>
        <end position="569"/>
    </location>
</feature>
<keyword evidence="5 11" id="KW-1133">Transmembrane helix</keyword>
<evidence type="ECO:0000256" key="9">
    <source>
        <dbReference type="ARBA" id="ARBA00046480"/>
    </source>
</evidence>
<sequence length="614" mass="66889">MPTTHELAPQSKSSSGSDGSTPISPVLISSEDWWARDKDAQWRYHRYMYSSLPVKSLLHPNYPKTTLATSAVSRFLTYCTFLCLVEPNAPQPPFLHRQLLVAWRDHLPESLAVARCVLAALTLRLPSSEAYAWGLAARELDTQIRHAHETAAKLSVSARRSEKAASTSPLNAGETIEVMALCQTLWFYVVVAAFGDSFDRRDSQGFTLIHRFWDPALLSRAVDALQSLTALVAHMLPDVEKTPASEAMRATSFDDDTREFLWWSVGESLRRTVLASHALLVLLQYCLHSTQGAPAPMLESVTPGSQPYPAGIRAPMVWSMNDWQNIMAVELPAVADTFEADSASTWRSYWDNHQPIHNARPTLSLFHSHRPAKVTQPRSEMQFWLESYLHQHDEFTNVCLSILFGLTSDDRMGAVTYTTLGALAAVLAYGAGYLVLTGSGNQFDVGGFLQNTSPYVWANLGIACCIGMSVIGAGWGIFITGASILGAGVRAARITTKNLISIIFCEVVAIYGVIMAIVFSAKISGRLEAGPDGLWSPQNYLTGFALFWAGITVGMCNLVCGVSVGITGANAAVADAADPQLFVKILVVEVFSSILGLFGLIVGLIMTGSAEEFK</sequence>
<evidence type="ECO:0000256" key="8">
    <source>
        <dbReference type="ARBA" id="ARBA00045519"/>
    </source>
</evidence>
<feature type="domain" description="V-ATPase proteolipid subunit C-like" evidence="12">
    <location>
        <begin position="460"/>
        <end position="518"/>
    </location>
</feature>
<evidence type="ECO:0000256" key="7">
    <source>
        <dbReference type="ARBA" id="ARBA00023136"/>
    </source>
</evidence>
<keyword evidence="6" id="KW-0406">Ion transport</keyword>
<evidence type="ECO:0000256" key="3">
    <source>
        <dbReference type="ARBA" id="ARBA00022448"/>
    </source>
</evidence>
<dbReference type="CDD" id="cd18177">
    <property type="entry name" value="ATP-synt_Vo_c_ATP6F_rpt1"/>
    <property type="match status" value="1"/>
</dbReference>
<keyword evidence="4 11" id="KW-0812">Transmembrane</keyword>
<evidence type="ECO:0000256" key="1">
    <source>
        <dbReference type="ARBA" id="ARBA00004141"/>
    </source>
</evidence>
<feature type="transmembrane region" description="Helical" evidence="11">
    <location>
        <begin position="456"/>
        <end position="487"/>
    </location>
</feature>
<dbReference type="Gene3D" id="1.20.120.610">
    <property type="entry name" value="lithium bound rotor ring of v- atpase"/>
    <property type="match status" value="1"/>
</dbReference>
<accession>A0ABY8ENT4</accession>
<keyword evidence="14" id="KW-1185">Reference proteome</keyword>
<dbReference type="Proteomes" id="UP000818624">
    <property type="component" value="Chromosome 1"/>
</dbReference>
<evidence type="ECO:0000313" key="13">
    <source>
        <dbReference type="EMBL" id="WFD46554.1"/>
    </source>
</evidence>
<dbReference type="CDD" id="cd18178">
    <property type="entry name" value="ATP-synt_Vo_c_ATP6F_rpt2"/>
    <property type="match status" value="1"/>
</dbReference>
<gene>
    <name evidence="13" type="primary">vma16</name>
    <name evidence="13" type="ORF">GLX27_001191</name>
</gene>
<feature type="transmembrane region" description="Helical" evidence="11">
    <location>
        <begin position="581"/>
        <end position="606"/>
    </location>
</feature>
<reference evidence="13 14" key="1">
    <citation type="journal article" date="2020" name="Elife">
        <title>Loss of centromere function drives karyotype evolution in closely related Malassezia species.</title>
        <authorList>
            <person name="Sankaranarayanan S.R."/>
            <person name="Ianiri G."/>
            <person name="Coelho M.A."/>
            <person name="Reza M.H."/>
            <person name="Thimmappa B.C."/>
            <person name="Ganguly P."/>
            <person name="Vadnala R.N."/>
            <person name="Sun S."/>
            <person name="Siddharthan R."/>
            <person name="Tellgren-Roth C."/>
            <person name="Dawson T.L."/>
            <person name="Heitman J."/>
            <person name="Sanyal K."/>
        </authorList>
    </citation>
    <scope>NUCLEOTIDE SEQUENCE [LARGE SCALE GENOMIC DNA]</scope>
    <source>
        <strain evidence="13">CBS14141</strain>
    </source>
</reference>
<evidence type="ECO:0000256" key="4">
    <source>
        <dbReference type="ARBA" id="ARBA00022692"/>
    </source>
</evidence>
<feature type="domain" description="V-ATPase proteolipid subunit C-like" evidence="12">
    <location>
        <begin position="547"/>
        <end position="606"/>
    </location>
</feature>
<dbReference type="EMBL" id="CP046234">
    <property type="protein sequence ID" value="WFD46554.1"/>
    <property type="molecule type" value="Genomic_DNA"/>
</dbReference>
<feature type="transmembrane region" description="Helical" evidence="11">
    <location>
        <begin position="414"/>
        <end position="436"/>
    </location>
</feature>
<dbReference type="PANTHER" id="PTHR10263">
    <property type="entry name" value="V-TYPE PROTON ATPASE PROTEOLIPID SUBUNIT"/>
    <property type="match status" value="1"/>
</dbReference>
<evidence type="ECO:0000259" key="12">
    <source>
        <dbReference type="Pfam" id="PF00137"/>
    </source>
</evidence>
<proteinExistence type="inferred from homology"/>
<comment type="subunit">
    <text evidence="9">V-ATPase is a heteromultimeric enzyme composed of a peripheral catalytic V1 complex (components A to H) attached to an integral membrane V0 proton pore complex (components: a, c, c', c'', d, e, f and VOA1). The decameric c-ring forms the proton-conducting pore, and is composed of eight proteolipid subunits c, one subunit c' and one subunit c''.</text>
</comment>
<dbReference type="InterPro" id="IPR000245">
    <property type="entry name" value="ATPase_proteolipid_csu"/>
</dbReference>
<dbReference type="PRINTS" id="PR00122">
    <property type="entry name" value="VACATPASE"/>
</dbReference>
<evidence type="ECO:0000256" key="5">
    <source>
        <dbReference type="ARBA" id="ARBA00022989"/>
    </source>
</evidence>